<sequence>MKTLPLRTNRLALDAMAETDAPALRRIVTTPSVGRMLFLFPPDWTDDDARAFIRRTRFTGAPPFRLGVYRDGALVGSVGVGAGPVPDIYYFLDPAAQGQGIANEALVAFLRFLFDDLGLDAVGADVFHDNPASAHILARLGFAKTGDGTATSAARLEPAPISLYRLSAERFGAAG</sequence>
<dbReference type="Pfam" id="PF13302">
    <property type="entry name" value="Acetyltransf_3"/>
    <property type="match status" value="1"/>
</dbReference>
<reference evidence="4" key="1">
    <citation type="submission" date="2021-06" db="EMBL/GenBank/DDBJ databases">
        <title>Thalassococcus sp. CAU 1522 isolated from sea sand, Republic of Korea.</title>
        <authorList>
            <person name="Kim W."/>
        </authorList>
    </citation>
    <scope>NUCLEOTIDE SEQUENCE</scope>
    <source>
        <strain evidence="4">CAU 1522</strain>
    </source>
</reference>
<dbReference type="RefSeq" id="WP_217779149.1">
    <property type="nucleotide sequence ID" value="NZ_JAHRWL010000002.1"/>
</dbReference>
<evidence type="ECO:0000259" key="3">
    <source>
        <dbReference type="PROSITE" id="PS51186"/>
    </source>
</evidence>
<dbReference type="EMBL" id="JAHRWL010000002">
    <property type="protein sequence ID" value="MBV2360796.1"/>
    <property type="molecule type" value="Genomic_DNA"/>
</dbReference>
<feature type="domain" description="N-acetyltransferase" evidence="3">
    <location>
        <begin position="11"/>
        <end position="169"/>
    </location>
</feature>
<dbReference type="PANTHER" id="PTHR43792:SF8">
    <property type="entry name" value="[RIBOSOMAL PROTEIN US5]-ALANINE N-ACETYLTRANSFERASE"/>
    <property type="match status" value="1"/>
</dbReference>
<dbReference type="Proteomes" id="UP001166293">
    <property type="component" value="Unassembled WGS sequence"/>
</dbReference>
<keyword evidence="1" id="KW-0808">Transferase</keyword>
<dbReference type="PROSITE" id="PS51186">
    <property type="entry name" value="GNAT"/>
    <property type="match status" value="1"/>
</dbReference>
<name>A0ABS6N9V2_9RHOB</name>
<evidence type="ECO:0000256" key="2">
    <source>
        <dbReference type="ARBA" id="ARBA00023315"/>
    </source>
</evidence>
<dbReference type="InterPro" id="IPR051531">
    <property type="entry name" value="N-acetyltransferase"/>
</dbReference>
<dbReference type="PANTHER" id="PTHR43792">
    <property type="entry name" value="GNAT FAMILY, PUTATIVE (AFU_ORTHOLOGUE AFUA_3G00765)-RELATED-RELATED"/>
    <property type="match status" value="1"/>
</dbReference>
<organism evidence="4 5">
    <name type="scientific">Thalassococcus arenae</name>
    <dbReference type="NCBI Taxonomy" id="2851652"/>
    <lineage>
        <taxon>Bacteria</taxon>
        <taxon>Pseudomonadati</taxon>
        <taxon>Pseudomonadota</taxon>
        <taxon>Alphaproteobacteria</taxon>
        <taxon>Rhodobacterales</taxon>
        <taxon>Roseobacteraceae</taxon>
        <taxon>Thalassococcus</taxon>
    </lineage>
</organism>
<evidence type="ECO:0000313" key="5">
    <source>
        <dbReference type="Proteomes" id="UP001166293"/>
    </source>
</evidence>
<keyword evidence="5" id="KW-1185">Reference proteome</keyword>
<gene>
    <name evidence="4" type="ORF">KUH32_13595</name>
</gene>
<dbReference type="InterPro" id="IPR000182">
    <property type="entry name" value="GNAT_dom"/>
</dbReference>
<proteinExistence type="predicted"/>
<keyword evidence="2" id="KW-0012">Acyltransferase</keyword>
<evidence type="ECO:0000313" key="4">
    <source>
        <dbReference type="EMBL" id="MBV2360796.1"/>
    </source>
</evidence>
<evidence type="ECO:0000256" key="1">
    <source>
        <dbReference type="ARBA" id="ARBA00022679"/>
    </source>
</evidence>
<comment type="caution">
    <text evidence="4">The sequence shown here is derived from an EMBL/GenBank/DDBJ whole genome shotgun (WGS) entry which is preliminary data.</text>
</comment>
<accession>A0ABS6N9V2</accession>
<protein>
    <submittedName>
        <fullName evidence="4">GNAT family N-acetyltransferase</fullName>
    </submittedName>
</protein>